<dbReference type="EMBL" id="BHEO01000008">
    <property type="protein sequence ID" value="GBU05315.1"/>
    <property type="molecule type" value="Genomic_DNA"/>
</dbReference>
<evidence type="ECO:0000313" key="2">
    <source>
        <dbReference type="EMBL" id="TCS69897.1"/>
    </source>
</evidence>
<dbReference type="EMBL" id="SLZV01000002">
    <property type="protein sequence ID" value="TCS69897.1"/>
    <property type="molecule type" value="Genomic_DNA"/>
</dbReference>
<keyword evidence="4" id="KW-1185">Reference proteome</keyword>
<evidence type="ECO:0000313" key="3">
    <source>
        <dbReference type="Proteomes" id="UP000294613"/>
    </source>
</evidence>
<dbReference type="AlphaFoldDB" id="A0A4R3JUM6"/>
<dbReference type="Proteomes" id="UP000294613">
    <property type="component" value="Unassembled WGS sequence"/>
</dbReference>
<evidence type="ECO:0000313" key="4">
    <source>
        <dbReference type="Proteomes" id="UP000702954"/>
    </source>
</evidence>
<proteinExistence type="predicted"/>
<accession>A0A4R3JUM6</accession>
<dbReference type="RefSeq" id="WP_008976384.1">
    <property type="nucleotide sequence ID" value="NZ_BHEO01000008.1"/>
</dbReference>
<name>A0A4R3JUM6_9FIRM</name>
<comment type="caution">
    <text evidence="2">The sequence shown here is derived from an EMBL/GenBank/DDBJ whole genome shotgun (WGS) entry which is preliminary data.</text>
</comment>
<protein>
    <submittedName>
        <fullName evidence="2">Uncharacterized protein</fullName>
    </submittedName>
</protein>
<reference evidence="2 3" key="2">
    <citation type="submission" date="2019-03" db="EMBL/GenBank/DDBJ databases">
        <title>Genomic Encyclopedia of Type Strains, Phase IV (KMG-IV): sequencing the most valuable type-strain genomes for metagenomic binning, comparative biology and taxonomic classification.</title>
        <authorList>
            <person name="Goeker M."/>
        </authorList>
    </citation>
    <scope>NUCLEOTIDE SEQUENCE [LARGE SCALE GENOMIC DNA]</scope>
    <source>
        <strain evidence="2 3">DSM 103426</strain>
    </source>
</reference>
<dbReference type="Proteomes" id="UP000702954">
    <property type="component" value="Unassembled WGS sequence"/>
</dbReference>
<reference evidence="1 4" key="1">
    <citation type="journal article" date="2018" name="Int. J. Syst. Evol. Microbiol.">
        <title>Draft Genome Sequence of Faecalimonas umbilicata JCM 30896T, an Acetate-Producing Bacterium Isolated from Human Feces.</title>
        <authorList>
            <person name="Sakamoto M."/>
            <person name="Ikeyama N."/>
            <person name="Yuki M."/>
            <person name="Ohkuma M."/>
        </authorList>
    </citation>
    <scope>NUCLEOTIDE SEQUENCE [LARGE SCALE GENOMIC DNA]</scope>
    <source>
        <strain evidence="1 4">EGH7</strain>
    </source>
</reference>
<evidence type="ECO:0000313" key="1">
    <source>
        <dbReference type="EMBL" id="GBU05315.1"/>
    </source>
</evidence>
<dbReference type="InterPro" id="IPR043779">
    <property type="entry name" value="DUF5721"/>
</dbReference>
<gene>
    <name evidence="2" type="ORF">EDD74_10264</name>
    <name evidence="1" type="ORF">FAEUMB_18560</name>
</gene>
<dbReference type="Pfam" id="PF18988">
    <property type="entry name" value="DUF5721"/>
    <property type="match status" value="1"/>
</dbReference>
<sequence length="166" mass="19298">MIALHMLEVRDCMSKLLLSDIFDAFLFIEGDITTFNTFHLDGYLKKDFFDTEEALSRFSSREYSLWKEVRTLCYTIIKGKKTPLGFKFVFCLSGENTSRLLVQEGLSFSPEDVRGLYLNLSFDGSTLHCVTGTSMNTFMMDKSLEHAWDTMVQRFFKQKQMPFEVL</sequence>
<organism evidence="2 3">
    <name type="scientific">Faecalimonas umbilicata</name>
    <dbReference type="NCBI Taxonomy" id="1912855"/>
    <lineage>
        <taxon>Bacteria</taxon>
        <taxon>Bacillati</taxon>
        <taxon>Bacillota</taxon>
        <taxon>Clostridia</taxon>
        <taxon>Lachnospirales</taxon>
        <taxon>Lachnospiraceae</taxon>
        <taxon>Faecalimonas</taxon>
    </lineage>
</organism>